<dbReference type="SUPFAM" id="SSF46785">
    <property type="entry name" value="Winged helix' DNA-binding domain"/>
    <property type="match status" value="1"/>
</dbReference>
<feature type="compositionally biased region" description="Polar residues" evidence="1">
    <location>
        <begin position="9"/>
        <end position="18"/>
    </location>
</feature>
<dbReference type="Pfam" id="PF03551">
    <property type="entry name" value="PadR"/>
    <property type="match status" value="1"/>
</dbReference>
<keyword evidence="5" id="KW-1185">Reference proteome</keyword>
<dbReference type="Proteomes" id="UP000078558">
    <property type="component" value="Chromosome I"/>
</dbReference>
<dbReference type="PANTHER" id="PTHR43252:SF7">
    <property type="entry name" value="TRANSCRIPTIONAL REGULATOR YQJI"/>
    <property type="match status" value="1"/>
</dbReference>
<evidence type="ECO:0000256" key="1">
    <source>
        <dbReference type="SAM" id="MobiDB-lite"/>
    </source>
</evidence>
<evidence type="ECO:0000313" key="3">
    <source>
        <dbReference type="EMBL" id="SBT25264.1"/>
    </source>
</evidence>
<dbReference type="InterPro" id="IPR005149">
    <property type="entry name" value="Tscrpt_reg_PadR_N"/>
</dbReference>
<gene>
    <name evidence="3" type="ORF">ODI_01579</name>
    <name evidence="4" type="ORF">ODI_R1789</name>
</gene>
<accession>A0A1C3K1G5</accession>
<organism evidence="3 5">
    <name type="scientific">Orrella dioscoreae</name>
    <dbReference type="NCBI Taxonomy" id="1851544"/>
    <lineage>
        <taxon>Bacteria</taxon>
        <taxon>Pseudomonadati</taxon>
        <taxon>Pseudomonadota</taxon>
        <taxon>Betaproteobacteria</taxon>
        <taxon>Burkholderiales</taxon>
        <taxon>Alcaligenaceae</taxon>
        <taxon>Orrella</taxon>
    </lineage>
</organism>
<evidence type="ECO:0000313" key="5">
    <source>
        <dbReference type="Proteomes" id="UP000078558"/>
    </source>
</evidence>
<sequence length="202" mass="21791">MVSRYISDPSMSDLSTQSPLPPDAQDASLFLRGRKLGAEDLQVVLLALLAQAPSHGYQLIKQLAEHSEGFYEPSPGMVYPALASLTAAGLASAQATAGRKRYRLTPAGTQRLSEVRERAHTILDVLRRTGTRMAQVRRVFEGGDGAEVFAPGTHEDLMLARYGLKRAVHARAASCTPQEAVRIAAILRRATVEILGDTPGET</sequence>
<dbReference type="Gene3D" id="1.10.10.10">
    <property type="entry name" value="Winged helix-like DNA-binding domain superfamily/Winged helix DNA-binding domain"/>
    <property type="match status" value="1"/>
</dbReference>
<dbReference type="InterPro" id="IPR036390">
    <property type="entry name" value="WH_DNA-bd_sf"/>
</dbReference>
<dbReference type="PANTHER" id="PTHR43252">
    <property type="entry name" value="TRANSCRIPTIONAL REGULATOR YQJI"/>
    <property type="match status" value="1"/>
</dbReference>
<dbReference type="EMBL" id="LT907988">
    <property type="protein sequence ID" value="SOE49014.1"/>
    <property type="molecule type" value="Genomic_DNA"/>
</dbReference>
<dbReference type="KEGG" id="odi:ODI_R1789"/>
<dbReference type="EMBL" id="FLRC01000016">
    <property type="protein sequence ID" value="SBT25264.1"/>
    <property type="molecule type" value="Genomic_DNA"/>
</dbReference>
<dbReference type="STRING" id="1851544.ODI_01579"/>
<proteinExistence type="predicted"/>
<name>A0A1C3K1G5_9BURK</name>
<feature type="domain" description="Transcription regulator PadR N-terminal" evidence="2">
    <location>
        <begin position="45"/>
        <end position="113"/>
    </location>
</feature>
<dbReference type="AlphaFoldDB" id="A0A1C3K1G5"/>
<protein>
    <submittedName>
        <fullName evidence="3">Transcriptional regulator, PadR family</fullName>
    </submittedName>
</protein>
<dbReference type="InterPro" id="IPR036388">
    <property type="entry name" value="WH-like_DNA-bd_sf"/>
</dbReference>
<evidence type="ECO:0000313" key="4">
    <source>
        <dbReference type="EMBL" id="SOE49014.1"/>
    </source>
</evidence>
<reference evidence="4 5" key="2">
    <citation type="submission" date="2017-08" db="EMBL/GenBank/DDBJ databases">
        <authorList>
            <person name="de Groot N.N."/>
        </authorList>
    </citation>
    <scope>NUCLEOTIDE SEQUENCE [LARGE SCALE GENOMIC DNA]</scope>
    <source>
        <strain evidence="4">Orrdi1</strain>
    </source>
</reference>
<feature type="region of interest" description="Disordered" evidence="1">
    <location>
        <begin position="1"/>
        <end position="21"/>
    </location>
</feature>
<reference evidence="3 5" key="1">
    <citation type="submission" date="2016-06" db="EMBL/GenBank/DDBJ databases">
        <authorList>
            <person name="Kjaerup R.B."/>
            <person name="Dalgaard T.S."/>
            <person name="Juul-Madsen H.R."/>
        </authorList>
    </citation>
    <scope>NUCLEOTIDE SEQUENCE [LARGE SCALE GENOMIC DNA]</scope>
    <source>
        <strain evidence="3">Orrdi1</strain>
    </source>
</reference>
<evidence type="ECO:0000259" key="2">
    <source>
        <dbReference type="Pfam" id="PF03551"/>
    </source>
</evidence>